<feature type="non-terminal residue" evidence="1">
    <location>
        <position position="97"/>
    </location>
</feature>
<dbReference type="InterPro" id="IPR024364">
    <property type="entry name" value="Baseplate_phage_T4-like"/>
</dbReference>
<dbReference type="EMBL" id="UINC01182570">
    <property type="protein sequence ID" value="SVD92855.1"/>
    <property type="molecule type" value="Genomic_DNA"/>
</dbReference>
<dbReference type="Pfam" id="PF12322">
    <property type="entry name" value="T4_baseplate"/>
    <property type="match status" value="1"/>
</dbReference>
<accession>A0A382ZCN0</accession>
<reference evidence="1" key="1">
    <citation type="submission" date="2018-05" db="EMBL/GenBank/DDBJ databases">
        <authorList>
            <person name="Lanie J.A."/>
            <person name="Ng W.-L."/>
            <person name="Kazmierczak K.M."/>
            <person name="Andrzejewski T.M."/>
            <person name="Davidsen T.M."/>
            <person name="Wayne K.J."/>
            <person name="Tettelin H."/>
            <person name="Glass J.I."/>
            <person name="Rusch D."/>
            <person name="Podicherti R."/>
            <person name="Tsui H.-C.T."/>
            <person name="Winkler M.E."/>
        </authorList>
    </citation>
    <scope>NUCLEOTIDE SEQUENCE</scope>
</reference>
<evidence type="ECO:0000313" key="1">
    <source>
        <dbReference type="EMBL" id="SVD92855.1"/>
    </source>
</evidence>
<dbReference type="AlphaFoldDB" id="A0A382ZCN0"/>
<organism evidence="1">
    <name type="scientific">marine metagenome</name>
    <dbReference type="NCBI Taxonomy" id="408172"/>
    <lineage>
        <taxon>unclassified sequences</taxon>
        <taxon>metagenomes</taxon>
        <taxon>ecological metagenomes</taxon>
    </lineage>
</organism>
<sequence length="97" mass="11018">MSLPIQSAPTYTTNLPSDGREVKFRPFLVKEQKILVLAREGEDTRKTLDAVKELIHNVTFEKVVADELPMVDLEWLFIKIRAVSVGEHVTLTLPCQL</sequence>
<name>A0A382ZCN0_9ZZZZ</name>
<proteinExistence type="predicted"/>
<gene>
    <name evidence="1" type="ORF">METZ01_LOCUS445709</name>
</gene>
<protein>
    <submittedName>
        <fullName evidence="1">Uncharacterized protein</fullName>
    </submittedName>
</protein>